<accession>A0A8K0QUN4</accession>
<dbReference type="PANTHER" id="PTHR24321:SF8">
    <property type="entry name" value="ESTRADIOL 17-BETA-DEHYDROGENASE 8-RELATED"/>
    <property type="match status" value="1"/>
</dbReference>
<evidence type="ECO:0008006" key="5">
    <source>
        <dbReference type="Google" id="ProtNLM"/>
    </source>
</evidence>
<keyword evidence="4" id="KW-1185">Reference proteome</keyword>
<dbReference type="PANTHER" id="PTHR24321">
    <property type="entry name" value="DEHYDROGENASES, SHORT CHAIN"/>
    <property type="match status" value="1"/>
</dbReference>
<sequence>MLPQYAGVALITNAGNALGLAVMRGFIEAGCTRIIVSTNSLDSLRRLKAAIEELALSADMIHGVQHNTEGDEGWENMVRAASDVFGDIDYYVNCSELTPALASPKPTLDLEPSVFSAALRDTSRELWLCCRAQLRQCTSQLAGRKARTIVNIIPYGNFGTHPGHPVLAASSYGRIGMTKTFAKDHLGSGIRINAVCHALTRSQADDAPVLREHAEATGRLITEAEVAKAVLFLAGDGSSGMAGVAMPVDGGWSLVHN</sequence>
<dbReference type="EMBL" id="JAGMVJ010000023">
    <property type="protein sequence ID" value="KAH7072430.1"/>
    <property type="molecule type" value="Genomic_DNA"/>
</dbReference>
<reference evidence="3" key="1">
    <citation type="journal article" date="2021" name="Nat. Commun.">
        <title>Genetic determinants of endophytism in the Arabidopsis root mycobiome.</title>
        <authorList>
            <person name="Mesny F."/>
            <person name="Miyauchi S."/>
            <person name="Thiergart T."/>
            <person name="Pickel B."/>
            <person name="Atanasova L."/>
            <person name="Karlsson M."/>
            <person name="Huettel B."/>
            <person name="Barry K.W."/>
            <person name="Haridas S."/>
            <person name="Chen C."/>
            <person name="Bauer D."/>
            <person name="Andreopoulos W."/>
            <person name="Pangilinan J."/>
            <person name="LaButti K."/>
            <person name="Riley R."/>
            <person name="Lipzen A."/>
            <person name="Clum A."/>
            <person name="Drula E."/>
            <person name="Henrissat B."/>
            <person name="Kohler A."/>
            <person name="Grigoriev I.V."/>
            <person name="Martin F.M."/>
            <person name="Hacquard S."/>
        </authorList>
    </citation>
    <scope>NUCLEOTIDE SEQUENCE</scope>
    <source>
        <strain evidence="3">MPI-SDFR-AT-0120</strain>
    </source>
</reference>
<evidence type="ECO:0000256" key="2">
    <source>
        <dbReference type="ARBA" id="ARBA00023002"/>
    </source>
</evidence>
<evidence type="ECO:0000313" key="3">
    <source>
        <dbReference type="EMBL" id="KAH7072430.1"/>
    </source>
</evidence>
<protein>
    <recommendedName>
        <fullName evidence="5">NAD(P)-binding protein</fullName>
    </recommendedName>
</protein>
<dbReference type="Pfam" id="PF13561">
    <property type="entry name" value="adh_short_C2"/>
    <property type="match status" value="1"/>
</dbReference>
<evidence type="ECO:0000256" key="1">
    <source>
        <dbReference type="ARBA" id="ARBA00006484"/>
    </source>
</evidence>
<comment type="caution">
    <text evidence="3">The sequence shown here is derived from an EMBL/GenBank/DDBJ whole genome shotgun (WGS) entry which is preliminary data.</text>
</comment>
<dbReference type="SUPFAM" id="SSF51735">
    <property type="entry name" value="NAD(P)-binding Rossmann-fold domains"/>
    <property type="match status" value="1"/>
</dbReference>
<dbReference type="InterPro" id="IPR002347">
    <property type="entry name" value="SDR_fam"/>
</dbReference>
<gene>
    <name evidence="3" type="ORF">FB567DRAFT_584122</name>
</gene>
<dbReference type="OrthoDB" id="5840532at2759"/>
<proteinExistence type="inferred from homology"/>
<name>A0A8K0QUN4_9PLEO</name>
<dbReference type="InterPro" id="IPR036291">
    <property type="entry name" value="NAD(P)-bd_dom_sf"/>
</dbReference>
<dbReference type="Proteomes" id="UP000813461">
    <property type="component" value="Unassembled WGS sequence"/>
</dbReference>
<comment type="similarity">
    <text evidence="1">Belongs to the short-chain dehydrogenases/reductases (SDR) family.</text>
</comment>
<dbReference type="Gene3D" id="3.40.50.720">
    <property type="entry name" value="NAD(P)-binding Rossmann-like Domain"/>
    <property type="match status" value="1"/>
</dbReference>
<organism evidence="3 4">
    <name type="scientific">Paraphoma chrysanthemicola</name>
    <dbReference type="NCBI Taxonomy" id="798071"/>
    <lineage>
        <taxon>Eukaryota</taxon>
        <taxon>Fungi</taxon>
        <taxon>Dikarya</taxon>
        <taxon>Ascomycota</taxon>
        <taxon>Pezizomycotina</taxon>
        <taxon>Dothideomycetes</taxon>
        <taxon>Pleosporomycetidae</taxon>
        <taxon>Pleosporales</taxon>
        <taxon>Pleosporineae</taxon>
        <taxon>Phaeosphaeriaceae</taxon>
        <taxon>Paraphoma</taxon>
    </lineage>
</organism>
<dbReference type="GO" id="GO:0016491">
    <property type="term" value="F:oxidoreductase activity"/>
    <property type="evidence" value="ECO:0007669"/>
    <property type="project" value="UniProtKB-KW"/>
</dbReference>
<dbReference type="AlphaFoldDB" id="A0A8K0QUN4"/>
<keyword evidence="2" id="KW-0560">Oxidoreductase</keyword>
<dbReference type="PRINTS" id="PR00081">
    <property type="entry name" value="GDHRDH"/>
</dbReference>
<evidence type="ECO:0000313" key="4">
    <source>
        <dbReference type="Proteomes" id="UP000813461"/>
    </source>
</evidence>